<feature type="coiled-coil region" evidence="1">
    <location>
        <begin position="363"/>
        <end position="393"/>
    </location>
</feature>
<dbReference type="OrthoDB" id="5978166at2759"/>
<evidence type="ECO:0000256" key="1">
    <source>
        <dbReference type="SAM" id="Coils"/>
    </source>
</evidence>
<feature type="coiled-coil region" evidence="1">
    <location>
        <begin position="38"/>
        <end position="142"/>
    </location>
</feature>
<feature type="region of interest" description="Disordered" evidence="2">
    <location>
        <begin position="527"/>
        <end position="558"/>
    </location>
</feature>
<proteinExistence type="predicted"/>
<feature type="coiled-coil region" evidence="1">
    <location>
        <begin position="287"/>
        <end position="314"/>
    </location>
</feature>
<name>A0A3M6V2C2_POCDA</name>
<evidence type="ECO:0000256" key="2">
    <source>
        <dbReference type="SAM" id="MobiDB-lite"/>
    </source>
</evidence>
<keyword evidence="1" id="KW-0175">Coiled coil</keyword>
<sequence length="558" mass="66296">MTNYHPQIQQLQQKQRLFCLNKQVCKDEKEPRVTTEKLETYRKMIKTLQADLEESQVEIKRMQLKEEYKERELANLKRDFKRKERKWEEGNAFVEKVMVERRELLDDIDYLEESLKNSQERNEDLMFEVDELKITIQEMNREEGMEHGRDGRGHLREEVELLNGSQEFNEQRIALLESQVEAFKAEREEFLDDVDYLEECLKNSQERNEDLVFEVDELKISIQEMKREYMMEHGRGGCGHLREEVELLNGSLEFNEQRMVLLDYQVDVLKAEREEFFDDVDYLEECLKNSQERNEDLMFEVDELKITIQEMNREYMMEHSRGGCGRSREKVELPNGSLVLNEEQAVLLENQYHEIKCDTSKTSMDLKDEIEKLKKEKSKLSSALSKASDEENQLYELKFENSRITRTFEDHITRLRRENCTLTAILLMACEKDDQLTELKEKGELKKQKECGSYPEKELYVRIGHQENQMVTRREKAALHQIMFLDDESDVAASSQGDTMNIWVNDSRMVERFETRRDQHFDRVRCYRPGSTEGPDSSLSHGHERVDNTSQFEDGAQI</sequence>
<feature type="coiled-coil region" evidence="1">
    <location>
        <begin position="173"/>
        <end position="228"/>
    </location>
</feature>
<reference evidence="3 4" key="1">
    <citation type="journal article" date="2018" name="Sci. Rep.">
        <title>Comparative analysis of the Pocillopora damicornis genome highlights role of immune system in coral evolution.</title>
        <authorList>
            <person name="Cunning R."/>
            <person name="Bay R.A."/>
            <person name="Gillette P."/>
            <person name="Baker A.C."/>
            <person name="Traylor-Knowles N."/>
        </authorList>
    </citation>
    <scope>NUCLEOTIDE SEQUENCE [LARGE SCALE GENOMIC DNA]</scope>
    <source>
        <strain evidence="3">RSMAS</strain>
        <tissue evidence="3">Whole animal</tissue>
    </source>
</reference>
<evidence type="ECO:0000313" key="3">
    <source>
        <dbReference type="EMBL" id="RMX59949.1"/>
    </source>
</evidence>
<evidence type="ECO:0000313" key="4">
    <source>
        <dbReference type="Proteomes" id="UP000275408"/>
    </source>
</evidence>
<dbReference type="AlphaFoldDB" id="A0A3M6V2C2"/>
<accession>A0A3M6V2C2</accession>
<dbReference type="EMBL" id="RCHS01000253">
    <property type="protein sequence ID" value="RMX59949.1"/>
    <property type="molecule type" value="Genomic_DNA"/>
</dbReference>
<gene>
    <name evidence="3" type="ORF">pdam_00001114</name>
</gene>
<keyword evidence="4" id="KW-1185">Reference proteome</keyword>
<organism evidence="3 4">
    <name type="scientific">Pocillopora damicornis</name>
    <name type="common">Cauliflower coral</name>
    <name type="synonym">Millepora damicornis</name>
    <dbReference type="NCBI Taxonomy" id="46731"/>
    <lineage>
        <taxon>Eukaryota</taxon>
        <taxon>Metazoa</taxon>
        <taxon>Cnidaria</taxon>
        <taxon>Anthozoa</taxon>
        <taxon>Hexacorallia</taxon>
        <taxon>Scleractinia</taxon>
        <taxon>Astrocoeniina</taxon>
        <taxon>Pocilloporidae</taxon>
        <taxon>Pocillopora</taxon>
    </lineage>
</organism>
<protein>
    <submittedName>
        <fullName evidence="3">Uncharacterized protein</fullName>
    </submittedName>
</protein>
<dbReference type="Proteomes" id="UP000275408">
    <property type="component" value="Unassembled WGS sequence"/>
</dbReference>
<comment type="caution">
    <text evidence="3">The sequence shown here is derived from an EMBL/GenBank/DDBJ whole genome shotgun (WGS) entry which is preliminary data.</text>
</comment>